<feature type="coiled-coil region" evidence="2">
    <location>
        <begin position="214"/>
        <end position="241"/>
    </location>
</feature>
<reference evidence="4 5" key="1">
    <citation type="submission" date="2018-07" db="EMBL/GenBank/DDBJ databases">
        <title>Genomic Encyclopedia of Type Strains, Phase IV (KMG-IV): sequencing the most valuable type-strain genomes for metagenomic binning, comparative biology and taxonomic classification.</title>
        <authorList>
            <person name="Goeker M."/>
        </authorList>
    </citation>
    <scope>NUCLEOTIDE SEQUENCE [LARGE SCALE GENOMIC DNA]</scope>
    <source>
        <strain evidence="4 5">DSM 103736</strain>
    </source>
</reference>
<dbReference type="InterPro" id="IPR001107">
    <property type="entry name" value="Band_7"/>
</dbReference>
<name>A0A370QNV4_9GAMM</name>
<dbReference type="GO" id="GO:0016020">
    <property type="term" value="C:membrane"/>
    <property type="evidence" value="ECO:0007669"/>
    <property type="project" value="UniProtKB-SubCell"/>
</dbReference>
<keyword evidence="5" id="KW-1185">Reference proteome</keyword>
<accession>A0A370QNV4</accession>
<keyword evidence="2" id="KW-0175">Coiled coil</keyword>
<organism evidence="4 5">
    <name type="scientific">Enterobacillus tribolii</name>
    <dbReference type="NCBI Taxonomy" id="1487935"/>
    <lineage>
        <taxon>Bacteria</taxon>
        <taxon>Pseudomonadati</taxon>
        <taxon>Pseudomonadota</taxon>
        <taxon>Gammaproteobacteria</taxon>
        <taxon>Enterobacterales</taxon>
        <taxon>Hafniaceae</taxon>
        <taxon>Enterobacillus</taxon>
    </lineage>
</organism>
<feature type="domain" description="Band 7" evidence="3">
    <location>
        <begin position="9"/>
        <end position="193"/>
    </location>
</feature>
<sequence>MFGLNFIKADASTYLVEFRKGRKTREGVGISFYYFGMSSTLAAVPVSSRELPFIFSLQSADFQPINVQGQLTFHIRAPEQAMQMLNFTIDKKGKYVTDDAQSLEDRVLRTAQVLIRDYMQQLGLRQALLSAPGLMAFLLERLAESESLAKLGISVLDVAITAITPSPETSRALEAEVREQLLKESDDAIYVRRLSGIEQEKAVKEKELATEVAIQRKKQEIDEARIEAERSVAQKQFLMDQERLQASIGAEKQRGELIRLESDNLRAQADATAYGIEQQLKAYQSVDPEVLKALTMGKMTPEQLIAQAFDNLARGDNRIGNLNISPDLLQSLMGDR</sequence>
<evidence type="ECO:0000259" key="3">
    <source>
        <dbReference type="Pfam" id="PF01145"/>
    </source>
</evidence>
<evidence type="ECO:0000256" key="2">
    <source>
        <dbReference type="SAM" id="Coils"/>
    </source>
</evidence>
<gene>
    <name evidence="4" type="ORF">C8D90_106261</name>
</gene>
<comment type="caution">
    <text evidence="4">The sequence shown here is derived from an EMBL/GenBank/DDBJ whole genome shotgun (WGS) entry which is preliminary data.</text>
</comment>
<evidence type="ECO:0000313" key="4">
    <source>
        <dbReference type="EMBL" id="RDK90053.1"/>
    </source>
</evidence>
<evidence type="ECO:0000256" key="1">
    <source>
        <dbReference type="ARBA" id="ARBA00004167"/>
    </source>
</evidence>
<dbReference type="Proteomes" id="UP000254848">
    <property type="component" value="Unassembled WGS sequence"/>
</dbReference>
<dbReference type="Gene3D" id="3.30.479.30">
    <property type="entry name" value="Band 7 domain"/>
    <property type="match status" value="1"/>
</dbReference>
<evidence type="ECO:0000313" key="5">
    <source>
        <dbReference type="Proteomes" id="UP000254848"/>
    </source>
</evidence>
<proteinExistence type="predicted"/>
<dbReference type="RefSeq" id="WP_162844406.1">
    <property type="nucleotide sequence ID" value="NZ_QRAP01000006.1"/>
</dbReference>
<dbReference type="Pfam" id="PF01145">
    <property type="entry name" value="Band_7"/>
    <property type="match status" value="1"/>
</dbReference>
<dbReference type="InterPro" id="IPR036013">
    <property type="entry name" value="Band_7/SPFH_dom_sf"/>
</dbReference>
<protein>
    <submittedName>
        <fullName evidence="4">SPFH domain/Band 7 family protein</fullName>
    </submittedName>
</protein>
<dbReference type="EMBL" id="QRAP01000006">
    <property type="protein sequence ID" value="RDK90053.1"/>
    <property type="molecule type" value="Genomic_DNA"/>
</dbReference>
<comment type="subcellular location">
    <subcellularLocation>
        <location evidence="1">Membrane</location>
        <topology evidence="1">Single-pass membrane protein</topology>
    </subcellularLocation>
</comment>
<dbReference type="SUPFAM" id="SSF117892">
    <property type="entry name" value="Band 7/SPFH domain"/>
    <property type="match status" value="1"/>
</dbReference>
<dbReference type="AlphaFoldDB" id="A0A370QNV4"/>